<protein>
    <submittedName>
        <fullName evidence="3">Uncharacterized protein</fullName>
    </submittedName>
</protein>
<evidence type="ECO:0000256" key="1">
    <source>
        <dbReference type="ARBA" id="ARBA00022741"/>
    </source>
</evidence>
<dbReference type="PANTHER" id="PTHR45639">
    <property type="entry name" value="HSC70CB, ISOFORM G-RELATED"/>
    <property type="match status" value="1"/>
</dbReference>
<dbReference type="PANTHER" id="PTHR45639:SF4">
    <property type="entry name" value="HSC70CB, ISOFORM G"/>
    <property type="match status" value="1"/>
</dbReference>
<keyword evidence="4" id="KW-1185">Reference proteome</keyword>
<dbReference type="AlphaFoldDB" id="A0A699YR49"/>
<name>A0A699YR49_HAELA</name>
<dbReference type="InterPro" id="IPR013126">
    <property type="entry name" value="Hsp_70_fam"/>
</dbReference>
<reference evidence="3 4" key="1">
    <citation type="submission" date="2020-02" db="EMBL/GenBank/DDBJ databases">
        <title>Draft genome sequence of Haematococcus lacustris strain NIES-144.</title>
        <authorList>
            <person name="Morimoto D."/>
            <person name="Nakagawa S."/>
            <person name="Yoshida T."/>
            <person name="Sawayama S."/>
        </authorList>
    </citation>
    <scope>NUCLEOTIDE SEQUENCE [LARGE SCALE GENOMIC DNA]</scope>
    <source>
        <strain evidence="3 4">NIES-144</strain>
    </source>
</reference>
<dbReference type="SUPFAM" id="SSF53067">
    <property type="entry name" value="Actin-like ATPase domain"/>
    <property type="match status" value="1"/>
</dbReference>
<accession>A0A699YR49</accession>
<dbReference type="GO" id="GO:0005524">
    <property type="term" value="F:ATP binding"/>
    <property type="evidence" value="ECO:0007669"/>
    <property type="project" value="UniProtKB-KW"/>
</dbReference>
<keyword evidence="1" id="KW-0547">Nucleotide-binding</keyword>
<dbReference type="Pfam" id="PF00012">
    <property type="entry name" value="HSP70"/>
    <property type="match status" value="1"/>
</dbReference>
<dbReference type="PRINTS" id="PR00301">
    <property type="entry name" value="HEATSHOCK70"/>
</dbReference>
<dbReference type="EMBL" id="BLLF01000525">
    <property type="protein sequence ID" value="GFH12643.1"/>
    <property type="molecule type" value="Genomic_DNA"/>
</dbReference>
<evidence type="ECO:0000313" key="4">
    <source>
        <dbReference type="Proteomes" id="UP000485058"/>
    </source>
</evidence>
<dbReference type="Proteomes" id="UP000485058">
    <property type="component" value="Unassembled WGS sequence"/>
</dbReference>
<dbReference type="GO" id="GO:0005829">
    <property type="term" value="C:cytosol"/>
    <property type="evidence" value="ECO:0007669"/>
    <property type="project" value="TreeGrafter"/>
</dbReference>
<dbReference type="GO" id="GO:0005634">
    <property type="term" value="C:nucleus"/>
    <property type="evidence" value="ECO:0007669"/>
    <property type="project" value="TreeGrafter"/>
</dbReference>
<dbReference type="GO" id="GO:0140662">
    <property type="term" value="F:ATP-dependent protein folding chaperone"/>
    <property type="evidence" value="ECO:0007669"/>
    <property type="project" value="InterPro"/>
</dbReference>
<keyword evidence="2" id="KW-0067">ATP-binding</keyword>
<sequence>GSITRDEFEAMLEPSLQRFRGVLQQALQRSGVPQSEISSVEVVGSSTRIPCLARIVEEVFGKAASRTMNAKECVSRGCALQCAMLSPAFK</sequence>
<organism evidence="3 4">
    <name type="scientific">Haematococcus lacustris</name>
    <name type="common">Green alga</name>
    <name type="synonym">Haematococcus pluvialis</name>
    <dbReference type="NCBI Taxonomy" id="44745"/>
    <lineage>
        <taxon>Eukaryota</taxon>
        <taxon>Viridiplantae</taxon>
        <taxon>Chlorophyta</taxon>
        <taxon>core chlorophytes</taxon>
        <taxon>Chlorophyceae</taxon>
        <taxon>CS clade</taxon>
        <taxon>Chlamydomonadales</taxon>
        <taxon>Haematococcaceae</taxon>
        <taxon>Haematococcus</taxon>
    </lineage>
</organism>
<feature type="non-terminal residue" evidence="3">
    <location>
        <position position="90"/>
    </location>
</feature>
<dbReference type="Gene3D" id="3.90.640.10">
    <property type="entry name" value="Actin, Chain A, domain 4"/>
    <property type="match status" value="1"/>
</dbReference>
<evidence type="ECO:0000313" key="3">
    <source>
        <dbReference type="EMBL" id="GFH12643.1"/>
    </source>
</evidence>
<evidence type="ECO:0000256" key="2">
    <source>
        <dbReference type="ARBA" id="ARBA00022840"/>
    </source>
</evidence>
<dbReference type="Gene3D" id="3.30.420.40">
    <property type="match status" value="2"/>
</dbReference>
<dbReference type="InterPro" id="IPR043129">
    <property type="entry name" value="ATPase_NBD"/>
</dbReference>
<proteinExistence type="predicted"/>
<gene>
    <name evidence="3" type="ORF">HaLaN_08367</name>
</gene>
<feature type="non-terminal residue" evidence="3">
    <location>
        <position position="1"/>
    </location>
</feature>
<comment type="caution">
    <text evidence="3">The sequence shown here is derived from an EMBL/GenBank/DDBJ whole genome shotgun (WGS) entry which is preliminary data.</text>
</comment>